<keyword evidence="1" id="KW-0812">Transmembrane</keyword>
<feature type="transmembrane region" description="Helical" evidence="1">
    <location>
        <begin position="165"/>
        <end position="186"/>
    </location>
</feature>
<gene>
    <name evidence="2" type="ORF">CHIRRI_LOCUS14268</name>
</gene>
<accession>A0A9N9S9D4</accession>
<dbReference type="AlphaFoldDB" id="A0A9N9S9D4"/>
<protein>
    <submittedName>
        <fullName evidence="2">Uncharacterized protein</fullName>
    </submittedName>
</protein>
<sequence length="207" mass="24377">METYGYIKNVDVTSELLSKFRLILTSLSNVFTGTCTKVKGILDKYPIISTIVMLFVWCCYSEYWNLTNEFKADQKLKFLNGEEACDIYSNSNIFMKMFRQSVKTECEHHKKMKEILWTKSFSFIEVVVSMFSRIPIIYLDANLQGVNRIISSENFFYRSILKTPFLMFSLGMPSYFITIICLFIFVQKFAPDLTVYNIYKRLRNILL</sequence>
<keyword evidence="1" id="KW-1133">Transmembrane helix</keyword>
<name>A0A9N9S9D4_9DIPT</name>
<dbReference type="EMBL" id="OU895880">
    <property type="protein sequence ID" value="CAG9811459.1"/>
    <property type="molecule type" value="Genomic_DNA"/>
</dbReference>
<keyword evidence="1" id="KW-0472">Membrane</keyword>
<evidence type="ECO:0000313" key="3">
    <source>
        <dbReference type="Proteomes" id="UP001153620"/>
    </source>
</evidence>
<reference evidence="2" key="1">
    <citation type="submission" date="2022-01" db="EMBL/GenBank/DDBJ databases">
        <authorList>
            <person name="King R."/>
        </authorList>
    </citation>
    <scope>NUCLEOTIDE SEQUENCE</scope>
</reference>
<dbReference type="Proteomes" id="UP001153620">
    <property type="component" value="Chromosome 4"/>
</dbReference>
<feature type="transmembrane region" description="Helical" evidence="1">
    <location>
        <begin position="47"/>
        <end position="66"/>
    </location>
</feature>
<proteinExistence type="predicted"/>
<evidence type="ECO:0000313" key="2">
    <source>
        <dbReference type="EMBL" id="CAG9811459.1"/>
    </source>
</evidence>
<feature type="transmembrane region" description="Helical" evidence="1">
    <location>
        <begin position="120"/>
        <end position="138"/>
    </location>
</feature>
<organism evidence="2 3">
    <name type="scientific">Chironomus riparius</name>
    <dbReference type="NCBI Taxonomy" id="315576"/>
    <lineage>
        <taxon>Eukaryota</taxon>
        <taxon>Metazoa</taxon>
        <taxon>Ecdysozoa</taxon>
        <taxon>Arthropoda</taxon>
        <taxon>Hexapoda</taxon>
        <taxon>Insecta</taxon>
        <taxon>Pterygota</taxon>
        <taxon>Neoptera</taxon>
        <taxon>Endopterygota</taxon>
        <taxon>Diptera</taxon>
        <taxon>Nematocera</taxon>
        <taxon>Chironomoidea</taxon>
        <taxon>Chironomidae</taxon>
        <taxon>Chironominae</taxon>
        <taxon>Chironomus</taxon>
    </lineage>
</organism>
<evidence type="ECO:0000256" key="1">
    <source>
        <dbReference type="SAM" id="Phobius"/>
    </source>
</evidence>
<reference evidence="2" key="2">
    <citation type="submission" date="2022-10" db="EMBL/GenBank/DDBJ databases">
        <authorList>
            <consortium name="ENA_rothamsted_submissions"/>
            <consortium name="culmorum"/>
            <person name="King R."/>
        </authorList>
    </citation>
    <scope>NUCLEOTIDE SEQUENCE</scope>
</reference>
<keyword evidence="3" id="KW-1185">Reference proteome</keyword>